<gene>
    <name evidence="1" type="ORF">Sjap_021980</name>
</gene>
<protein>
    <submittedName>
        <fullName evidence="1">Uncharacterized protein</fullName>
    </submittedName>
</protein>
<dbReference type="AlphaFoldDB" id="A0AAP0ETQ2"/>
<accession>A0AAP0ETQ2</accession>
<comment type="caution">
    <text evidence="1">The sequence shown here is derived from an EMBL/GenBank/DDBJ whole genome shotgun (WGS) entry which is preliminary data.</text>
</comment>
<keyword evidence="2" id="KW-1185">Reference proteome</keyword>
<name>A0AAP0ETQ2_9MAGN</name>
<dbReference type="EMBL" id="JBBNAE010000009">
    <property type="protein sequence ID" value="KAK9096483.1"/>
    <property type="molecule type" value="Genomic_DNA"/>
</dbReference>
<sequence length="82" mass="9431">MIKIQAKLTLGVEETYVRHRVRILRHVGAAMVLVFCDIEFYGRVRGKCTYLVTTFEILSEHAQLLLLYPSTSKGKEKLGDYL</sequence>
<dbReference type="Proteomes" id="UP001417504">
    <property type="component" value="Unassembled WGS sequence"/>
</dbReference>
<reference evidence="1 2" key="1">
    <citation type="submission" date="2024-01" db="EMBL/GenBank/DDBJ databases">
        <title>Genome assemblies of Stephania.</title>
        <authorList>
            <person name="Yang L."/>
        </authorList>
    </citation>
    <scope>NUCLEOTIDE SEQUENCE [LARGE SCALE GENOMIC DNA]</scope>
    <source>
        <strain evidence="1">QJT</strain>
        <tissue evidence="1">Leaf</tissue>
    </source>
</reference>
<organism evidence="1 2">
    <name type="scientific">Stephania japonica</name>
    <dbReference type="NCBI Taxonomy" id="461633"/>
    <lineage>
        <taxon>Eukaryota</taxon>
        <taxon>Viridiplantae</taxon>
        <taxon>Streptophyta</taxon>
        <taxon>Embryophyta</taxon>
        <taxon>Tracheophyta</taxon>
        <taxon>Spermatophyta</taxon>
        <taxon>Magnoliopsida</taxon>
        <taxon>Ranunculales</taxon>
        <taxon>Menispermaceae</taxon>
        <taxon>Menispermoideae</taxon>
        <taxon>Cissampelideae</taxon>
        <taxon>Stephania</taxon>
    </lineage>
</organism>
<evidence type="ECO:0000313" key="1">
    <source>
        <dbReference type="EMBL" id="KAK9096483.1"/>
    </source>
</evidence>
<proteinExistence type="predicted"/>
<evidence type="ECO:0000313" key="2">
    <source>
        <dbReference type="Proteomes" id="UP001417504"/>
    </source>
</evidence>